<name>A0AA39C6Q8_9HYME</name>
<feature type="region of interest" description="Disordered" evidence="1">
    <location>
        <begin position="33"/>
        <end position="77"/>
    </location>
</feature>
<feature type="signal peptide" evidence="2">
    <location>
        <begin position="1"/>
        <end position="20"/>
    </location>
</feature>
<reference evidence="3" key="2">
    <citation type="submission" date="2023-03" db="EMBL/GenBank/DDBJ databases">
        <authorList>
            <person name="Inwood S.N."/>
            <person name="Skelly J.G."/>
            <person name="Guhlin J."/>
            <person name="Harrop T.W.R."/>
            <person name="Goldson S.G."/>
            <person name="Dearden P.K."/>
        </authorList>
    </citation>
    <scope>NUCLEOTIDE SEQUENCE</scope>
    <source>
        <strain evidence="3">Irish</strain>
        <tissue evidence="3">Whole body</tissue>
    </source>
</reference>
<reference evidence="3" key="1">
    <citation type="journal article" date="2023" name="bioRxiv">
        <title>Scaffold-level genome assemblies of two parasitoid biocontrol wasps reveal the parthenogenesis mechanism and an associated novel virus.</title>
        <authorList>
            <person name="Inwood S."/>
            <person name="Skelly J."/>
            <person name="Guhlin J."/>
            <person name="Harrop T."/>
            <person name="Goldson S."/>
            <person name="Dearden P."/>
        </authorList>
    </citation>
    <scope>NUCLEOTIDE SEQUENCE</scope>
    <source>
        <strain evidence="3">Irish</strain>
        <tissue evidence="3">Whole body</tissue>
    </source>
</reference>
<evidence type="ECO:0000256" key="2">
    <source>
        <dbReference type="SAM" id="SignalP"/>
    </source>
</evidence>
<evidence type="ECO:0000313" key="3">
    <source>
        <dbReference type="EMBL" id="KAK0158510.1"/>
    </source>
</evidence>
<keyword evidence="4" id="KW-1185">Reference proteome</keyword>
<organism evidence="3 4">
    <name type="scientific">Microctonus aethiopoides</name>
    <dbReference type="NCBI Taxonomy" id="144406"/>
    <lineage>
        <taxon>Eukaryota</taxon>
        <taxon>Metazoa</taxon>
        <taxon>Ecdysozoa</taxon>
        <taxon>Arthropoda</taxon>
        <taxon>Hexapoda</taxon>
        <taxon>Insecta</taxon>
        <taxon>Pterygota</taxon>
        <taxon>Neoptera</taxon>
        <taxon>Endopterygota</taxon>
        <taxon>Hymenoptera</taxon>
        <taxon>Apocrita</taxon>
        <taxon>Ichneumonoidea</taxon>
        <taxon>Braconidae</taxon>
        <taxon>Euphorinae</taxon>
        <taxon>Microctonus</taxon>
    </lineage>
</organism>
<feature type="compositionally biased region" description="Basic and acidic residues" evidence="1">
    <location>
        <begin position="37"/>
        <end position="56"/>
    </location>
</feature>
<sequence length="240" mass="27019">MKIFHFLLLCHFIFIKTAEGIRESDQAHCSYGTSDSLNKESDTLNKESDTLNKESDSSSSEFESSDTDTGSDIFIPRSDISISDSDTLTSTSDDSSSKSTLSNIKITLVSSPDRNEYLNFKQTDGMLANVHLPVWTMTRNVDKKSKSNRSSPKLTRKLNVMKQLGKFTMYQDPKTNSAAVYFHRRRQFDGIIDYRYVIQGLSVDRIHPNSKTKISLGEHGVISRSRSIAHPRQMSTSNDG</sequence>
<feature type="chain" id="PRO_5041412179" evidence="2">
    <location>
        <begin position="21"/>
        <end position="240"/>
    </location>
</feature>
<feature type="compositionally biased region" description="Low complexity" evidence="1">
    <location>
        <begin position="57"/>
        <end position="77"/>
    </location>
</feature>
<keyword evidence="2" id="KW-0732">Signal</keyword>
<dbReference type="Proteomes" id="UP001168990">
    <property type="component" value="Unassembled WGS sequence"/>
</dbReference>
<comment type="caution">
    <text evidence="3">The sequence shown here is derived from an EMBL/GenBank/DDBJ whole genome shotgun (WGS) entry which is preliminary data.</text>
</comment>
<proteinExistence type="predicted"/>
<dbReference type="EMBL" id="JAQQBS010001424">
    <property type="protein sequence ID" value="KAK0158510.1"/>
    <property type="molecule type" value="Genomic_DNA"/>
</dbReference>
<gene>
    <name evidence="3" type="ORF">PV328_009506</name>
</gene>
<evidence type="ECO:0000313" key="4">
    <source>
        <dbReference type="Proteomes" id="UP001168990"/>
    </source>
</evidence>
<evidence type="ECO:0000256" key="1">
    <source>
        <dbReference type="SAM" id="MobiDB-lite"/>
    </source>
</evidence>
<dbReference type="AlphaFoldDB" id="A0AA39C6Q8"/>
<protein>
    <submittedName>
        <fullName evidence="3">Uncharacterized protein</fullName>
    </submittedName>
</protein>
<accession>A0AA39C6Q8</accession>